<name>A0A4Q1JIF2_9BACT</name>
<keyword evidence="3" id="KW-1185">Reference proteome</keyword>
<dbReference type="Pfam" id="PF07007">
    <property type="entry name" value="LprI"/>
    <property type="match status" value="1"/>
</dbReference>
<dbReference type="EMBL" id="SAXA01000037">
    <property type="protein sequence ID" value="RXQ86995.1"/>
    <property type="molecule type" value="Genomic_DNA"/>
</dbReference>
<evidence type="ECO:0000313" key="3">
    <source>
        <dbReference type="Proteomes" id="UP000289703"/>
    </source>
</evidence>
<dbReference type="RefSeq" id="WP_129255833.1">
    <property type="nucleotide sequence ID" value="NZ_SAXA01000037.1"/>
</dbReference>
<gene>
    <name evidence="2" type="ORF">EO244_16760</name>
</gene>
<dbReference type="Gene3D" id="1.20.1270.180">
    <property type="match status" value="1"/>
</dbReference>
<dbReference type="Proteomes" id="UP000289703">
    <property type="component" value="Unassembled WGS sequence"/>
</dbReference>
<feature type="domain" description="Lysozyme inhibitor LprI-like N-terminal" evidence="1">
    <location>
        <begin position="223"/>
        <end position="313"/>
    </location>
</feature>
<dbReference type="OrthoDB" id="9131011at2"/>
<comment type="caution">
    <text evidence="2">The sequence shown here is derived from an EMBL/GenBank/DDBJ whole genome shotgun (WGS) entry which is preliminary data.</text>
</comment>
<organism evidence="2 3">
    <name type="scientific">Ancylomarina salipaludis</name>
    <dbReference type="NCBI Taxonomy" id="2501299"/>
    <lineage>
        <taxon>Bacteria</taxon>
        <taxon>Pseudomonadati</taxon>
        <taxon>Bacteroidota</taxon>
        <taxon>Bacteroidia</taxon>
        <taxon>Marinilabiliales</taxon>
        <taxon>Marinifilaceae</taxon>
        <taxon>Ancylomarina</taxon>
    </lineage>
</organism>
<accession>A0A4Q1JIF2</accession>
<sequence length="327" mass="38182">MKRNLINEINEIKTRSEFNSRHDYNIRLNSIEYAFKESLNYNGDFDTELVKYIPIATVACFEAFFRSVYKELIDFGKPFSDNAIKFNQSKNIKFDFEIINAIQTKTVTIGEFISHILPCNNYEDINKNLSTIANIDFTDAIKKFKRESIFDHVNLNFQQFADNSNQIISDIKRTFELRHIFCHEFATNLTVDKDEILRCFNNSKIFLNHTNDFIWNLLYPDAPETQAEMNIHASNEFEKFENELSVLISTIKELKNGNSDLNVELFNTTIENWEIYRESKAELDASVVEGGTMYPTLYASSMTATTKEKIESLRNEFETDLRKNASR</sequence>
<evidence type="ECO:0000313" key="2">
    <source>
        <dbReference type="EMBL" id="RXQ86995.1"/>
    </source>
</evidence>
<dbReference type="InterPro" id="IPR009739">
    <property type="entry name" value="LprI-like_N"/>
</dbReference>
<reference evidence="2 3" key="1">
    <citation type="submission" date="2019-01" db="EMBL/GenBank/DDBJ databases">
        <title>Ancylomarina salipaludis sp. nov., isolated from a salt marsh.</title>
        <authorList>
            <person name="Yoon J.-H."/>
        </authorList>
    </citation>
    <scope>NUCLEOTIDE SEQUENCE [LARGE SCALE GENOMIC DNA]</scope>
    <source>
        <strain evidence="2 3">SHSM-M15</strain>
    </source>
</reference>
<protein>
    <submittedName>
        <fullName evidence="2">DUF1311 domain-containing protein</fullName>
    </submittedName>
</protein>
<dbReference type="AlphaFoldDB" id="A0A4Q1JIF2"/>
<evidence type="ECO:0000259" key="1">
    <source>
        <dbReference type="Pfam" id="PF07007"/>
    </source>
</evidence>
<proteinExistence type="predicted"/>